<feature type="domain" description="C3H1-type" evidence="7">
    <location>
        <begin position="423"/>
        <end position="447"/>
    </location>
</feature>
<organism evidence="8 9">
    <name type="scientific">Lithospermum erythrorhizon</name>
    <name type="common">Purple gromwell</name>
    <name type="synonym">Lithospermum officinale var. erythrorhizon</name>
    <dbReference type="NCBI Taxonomy" id="34254"/>
    <lineage>
        <taxon>Eukaryota</taxon>
        <taxon>Viridiplantae</taxon>
        <taxon>Streptophyta</taxon>
        <taxon>Embryophyta</taxon>
        <taxon>Tracheophyta</taxon>
        <taxon>Spermatophyta</taxon>
        <taxon>Magnoliopsida</taxon>
        <taxon>eudicotyledons</taxon>
        <taxon>Gunneridae</taxon>
        <taxon>Pentapetalae</taxon>
        <taxon>asterids</taxon>
        <taxon>lamiids</taxon>
        <taxon>Boraginales</taxon>
        <taxon>Boraginaceae</taxon>
        <taxon>Boraginoideae</taxon>
        <taxon>Lithospermeae</taxon>
        <taxon>Lithospermum</taxon>
    </lineage>
</organism>
<feature type="zinc finger region" description="C3H1-type" evidence="5">
    <location>
        <begin position="423"/>
        <end position="447"/>
    </location>
</feature>
<feature type="zinc finger region" description="C3H1-type" evidence="5">
    <location>
        <begin position="394"/>
        <end position="421"/>
    </location>
</feature>
<dbReference type="InterPro" id="IPR045124">
    <property type="entry name" value="Su(sable)-like"/>
</dbReference>
<dbReference type="AlphaFoldDB" id="A0AAV3QDK8"/>
<gene>
    <name evidence="8" type="ORF">LIER_17635</name>
</gene>
<evidence type="ECO:0000256" key="5">
    <source>
        <dbReference type="PROSITE-ProRule" id="PRU00723"/>
    </source>
</evidence>
<evidence type="ECO:0000313" key="9">
    <source>
        <dbReference type="Proteomes" id="UP001454036"/>
    </source>
</evidence>
<feature type="domain" description="C3H1-type" evidence="7">
    <location>
        <begin position="448"/>
        <end position="476"/>
    </location>
</feature>
<name>A0AAV3QDK8_LITER</name>
<feature type="region of interest" description="Disordered" evidence="6">
    <location>
        <begin position="669"/>
        <end position="694"/>
    </location>
</feature>
<feature type="domain" description="C3H1-type" evidence="7">
    <location>
        <begin position="394"/>
        <end position="421"/>
    </location>
</feature>
<feature type="region of interest" description="Disordered" evidence="6">
    <location>
        <begin position="88"/>
        <end position="119"/>
    </location>
</feature>
<keyword evidence="4 5" id="KW-0862">Zinc</keyword>
<dbReference type="InterPro" id="IPR000571">
    <property type="entry name" value="Znf_CCCH"/>
</dbReference>
<keyword evidence="3 5" id="KW-0863">Zinc-finger</keyword>
<evidence type="ECO:0000256" key="6">
    <source>
        <dbReference type="SAM" id="MobiDB-lite"/>
    </source>
</evidence>
<dbReference type="Gene3D" id="4.10.1000.10">
    <property type="entry name" value="Zinc finger, CCCH-type"/>
    <property type="match status" value="1"/>
</dbReference>
<dbReference type="EMBL" id="BAABME010004132">
    <property type="protein sequence ID" value="GAA0161278.1"/>
    <property type="molecule type" value="Genomic_DNA"/>
</dbReference>
<reference evidence="8 9" key="1">
    <citation type="submission" date="2024-01" db="EMBL/GenBank/DDBJ databases">
        <title>The complete chloroplast genome sequence of Lithospermum erythrorhizon: insights into the phylogenetic relationship among Boraginaceae species and the maternal lineages of purple gromwells.</title>
        <authorList>
            <person name="Okada T."/>
            <person name="Watanabe K."/>
        </authorList>
    </citation>
    <scope>NUCLEOTIDE SEQUENCE [LARGE SCALE GENOMIC DNA]</scope>
</reference>
<keyword evidence="9" id="KW-1185">Reference proteome</keyword>
<evidence type="ECO:0000256" key="4">
    <source>
        <dbReference type="ARBA" id="ARBA00022833"/>
    </source>
</evidence>
<evidence type="ECO:0000256" key="2">
    <source>
        <dbReference type="ARBA" id="ARBA00022737"/>
    </source>
</evidence>
<evidence type="ECO:0000256" key="1">
    <source>
        <dbReference type="ARBA" id="ARBA00022723"/>
    </source>
</evidence>
<feature type="region of interest" description="Disordered" evidence="6">
    <location>
        <begin position="341"/>
        <end position="377"/>
    </location>
</feature>
<dbReference type="PANTHER" id="PTHR13119:SF12">
    <property type="entry name" value="PROTEIN SUPPRESSOR OF SABLE"/>
    <property type="match status" value="1"/>
</dbReference>
<dbReference type="Proteomes" id="UP001454036">
    <property type="component" value="Unassembled WGS sequence"/>
</dbReference>
<feature type="compositionally biased region" description="Basic residues" evidence="6">
    <location>
        <begin position="352"/>
        <end position="372"/>
    </location>
</feature>
<dbReference type="GO" id="GO:0003723">
    <property type="term" value="F:RNA binding"/>
    <property type="evidence" value="ECO:0007669"/>
    <property type="project" value="InterPro"/>
</dbReference>
<keyword evidence="1 5" id="KW-0479">Metal-binding</keyword>
<accession>A0AAV3QDK8</accession>
<dbReference type="PANTHER" id="PTHR13119">
    <property type="entry name" value="ZINC FINGER CCCH DOMAIN-CONTAINING PROTEI"/>
    <property type="match status" value="1"/>
</dbReference>
<protein>
    <submittedName>
        <fullName evidence="8">Zinc finger transcription factor</fullName>
    </submittedName>
</protein>
<dbReference type="PROSITE" id="PS50103">
    <property type="entry name" value="ZF_C3H1"/>
    <property type="match status" value="3"/>
</dbReference>
<dbReference type="GO" id="GO:0005634">
    <property type="term" value="C:nucleus"/>
    <property type="evidence" value="ECO:0007669"/>
    <property type="project" value="TreeGrafter"/>
</dbReference>
<evidence type="ECO:0000259" key="7">
    <source>
        <dbReference type="PROSITE" id="PS50103"/>
    </source>
</evidence>
<dbReference type="SUPFAM" id="SSF90229">
    <property type="entry name" value="CCCH zinc finger"/>
    <property type="match status" value="1"/>
</dbReference>
<dbReference type="GO" id="GO:0045892">
    <property type="term" value="P:negative regulation of DNA-templated transcription"/>
    <property type="evidence" value="ECO:0007669"/>
    <property type="project" value="InterPro"/>
</dbReference>
<evidence type="ECO:0000313" key="8">
    <source>
        <dbReference type="EMBL" id="GAA0161278.1"/>
    </source>
</evidence>
<dbReference type="InterPro" id="IPR036855">
    <property type="entry name" value="Znf_CCCH_sf"/>
</dbReference>
<comment type="caution">
    <text evidence="8">The sequence shown here is derived from an EMBL/GenBank/DDBJ whole genome shotgun (WGS) entry which is preliminary data.</text>
</comment>
<feature type="compositionally biased region" description="Acidic residues" evidence="6">
    <location>
        <begin position="95"/>
        <end position="105"/>
    </location>
</feature>
<dbReference type="Pfam" id="PF00642">
    <property type="entry name" value="zf-CCCH"/>
    <property type="match status" value="1"/>
</dbReference>
<dbReference type="GO" id="GO:0008270">
    <property type="term" value="F:zinc ion binding"/>
    <property type="evidence" value="ECO:0007669"/>
    <property type="project" value="UniProtKB-KW"/>
</dbReference>
<keyword evidence="2" id="KW-0677">Repeat</keyword>
<dbReference type="SMART" id="SM00356">
    <property type="entry name" value="ZnF_C3H1"/>
    <property type="match status" value="3"/>
</dbReference>
<evidence type="ECO:0000256" key="3">
    <source>
        <dbReference type="ARBA" id="ARBA00022771"/>
    </source>
</evidence>
<sequence>MAVPHHRRRRRVLKSKTYDTFVRLLSLSCHPSFTTPPQDDKASQKARELCSTQSLNTSGDGKSVCDHKNESGCFLDVQSSMDLIECEKDKKENQGSDDCEVDEGNGSDPVSESIHKPNNEPCILEVRSGSFSPDMELKGNEEFSVVLEAIDCSLHVDASAELSRHGQSVEEQNTSVEIEHELQCKERELEKLIMSSDFVDASPFVGACEEIEEGELSRDMEVDDILVDLLSEYDIPPPVEKAKELQAFKYSSAHDIGQSQIEKKKGHSSSLLDAMTSENGIIMEVDGKRNGEMNGSFLLEISGVKEQSGEMKWPGHPTVASNCLDPAGNMKPENVVDNQTSTAAEKDGDAPKKKRTPLTKERRAKKKKKKGLKRAEKNRVLGVKRLKIQPMVKPKAVSYCRHYLKGRCQEGEKCKFSHETVPLTKSTACCHFARHSCMKGEDCPFDHQLSKYPCNNIASKGFCSRGADCLFSHEIPAKDARSAVSYASVCEMKMPSGFNSPTPKKTEKQEHTCGTTSQKVEAKSCASDLSNVRSNGHHSAAPVKIHSMHPPKGVNVLVHGNMSSVQMHRQLDSQISKTDSGDNKVLPMAHNNQKANEVVDMPAAKTPRGINFLSFGKSPMTGSNGKVTSYSLPNRDFRTGKSAVSTPTPNVDGALVSFGNSSNNCIPGGQLNPHHRDGKSVSTSFRGGESTSEKSHILMPFKATSSSFPYKSAVESEVGTASSSKSPFLSETLPLVHKALHSTLAFAANVEPQVKLDSSKTSSFGNKSSGSLQSNQPKASTVLDFLYGTNSNLKT</sequence>
<proteinExistence type="predicted"/>
<dbReference type="Gene3D" id="2.30.30.1190">
    <property type="match status" value="1"/>
</dbReference>
<feature type="zinc finger region" description="C3H1-type" evidence="5">
    <location>
        <begin position="448"/>
        <end position="476"/>
    </location>
</feature>